<evidence type="ECO:0000313" key="2">
    <source>
        <dbReference type="Proteomes" id="UP000244932"/>
    </source>
</evidence>
<name>A0A2R8A7S2_9RHOB</name>
<dbReference type="SUPFAM" id="SSF63829">
    <property type="entry name" value="Calcium-dependent phosphotriesterase"/>
    <property type="match status" value="1"/>
</dbReference>
<gene>
    <name evidence="1" type="ORF">POI8812_00386</name>
</gene>
<dbReference type="Proteomes" id="UP000244932">
    <property type="component" value="Unassembled WGS sequence"/>
</dbReference>
<dbReference type="RefSeq" id="WP_108780825.1">
    <property type="nucleotide sequence ID" value="NZ_OMKW01000001.1"/>
</dbReference>
<dbReference type="OrthoDB" id="9801383at2"/>
<keyword evidence="2" id="KW-1185">Reference proteome</keyword>
<dbReference type="Pfam" id="PF05787">
    <property type="entry name" value="PhoX"/>
    <property type="match status" value="1"/>
</dbReference>
<reference evidence="1 2" key="1">
    <citation type="submission" date="2018-03" db="EMBL/GenBank/DDBJ databases">
        <authorList>
            <person name="Keele B.F."/>
        </authorList>
    </citation>
    <scope>NUCLEOTIDE SEQUENCE [LARGE SCALE GENOMIC DNA]</scope>
    <source>
        <strain evidence="1 2">CeCT 8812</strain>
    </source>
</reference>
<dbReference type="InterPro" id="IPR008557">
    <property type="entry name" value="PhoX"/>
</dbReference>
<dbReference type="PROSITE" id="PS51318">
    <property type="entry name" value="TAT"/>
    <property type="match status" value="1"/>
</dbReference>
<protein>
    <recommendedName>
        <fullName evidence="3">Transcriptional initiation protein Tat</fullName>
    </recommendedName>
</protein>
<dbReference type="EMBL" id="OMKW01000001">
    <property type="protein sequence ID" value="SPF28088.1"/>
    <property type="molecule type" value="Genomic_DNA"/>
</dbReference>
<dbReference type="AlphaFoldDB" id="A0A2R8A7S2"/>
<organism evidence="1 2">
    <name type="scientific">Pontivivens insulae</name>
    <dbReference type="NCBI Taxonomy" id="1639689"/>
    <lineage>
        <taxon>Bacteria</taxon>
        <taxon>Pseudomonadati</taxon>
        <taxon>Pseudomonadota</taxon>
        <taxon>Alphaproteobacteria</taxon>
        <taxon>Rhodobacterales</taxon>
        <taxon>Paracoccaceae</taxon>
        <taxon>Pontivivens</taxon>
    </lineage>
</organism>
<evidence type="ECO:0008006" key="3">
    <source>
        <dbReference type="Google" id="ProtNLM"/>
    </source>
</evidence>
<dbReference type="PANTHER" id="PTHR35399">
    <property type="entry name" value="SLR8030 PROTEIN"/>
    <property type="match status" value="1"/>
</dbReference>
<evidence type="ECO:0000313" key="1">
    <source>
        <dbReference type="EMBL" id="SPF28088.1"/>
    </source>
</evidence>
<sequence length="641" mass="69861">MVKDHISDMSFDDWDEQAFPRPTEQEFDRVVEKAISRRGFMGGVLAFGSGAAVMGSGLLNGAAALAAQTSRFAFEQLAPQTDGTVHVPEGYSWDVMVRWGDKLFSDAPEFDMQSGVPTEGSDRVFGENTDGMEFFHRGGTQLLVVNSEYVNTRVNLPAEQDGKPASADDITRLQNFQGVTVMEVAEGEDGWAVVVDSPYNRRIHHRSAMMIDGPAAGHDLLKTAADPTGTQSLGTFNNCGSGRTPWGTYLTCEENFNGYFGTTEELALDEVTAAGFQRYGVPTDVSEGRYNYHGFDERFDLSKNPNEPHRAGYIVEIDPWNPDATPIKHTALGRFKHENAAYALAPDGRVVVYMGDDERGEFMYKWVSEDIYVPGGDTSTLLSKGQLFAAKFNDDLTGSWLALTPQATGMTEAEISIFTRMAASAVGATTMDRPEWIAVNPTMVEAYCCLTNNSRRGALNDDGSVRTNAGGEAMVTNAPNPREINRYGQIVRWKPHADDHGRATFDWDLYVMAGNPTVHPEGPYAGTANINEGNLFNSPDGMQIDSSGLLWIQTDGDDDNEGDFAGMGNNQMLAGDPVTGEIRRFLTGPNGSEVTGLTWSADRRTMFVGIQHPAAPFPDGEGNLPRSSIVVVKRDDNALIG</sequence>
<dbReference type="InterPro" id="IPR006311">
    <property type="entry name" value="TAT_signal"/>
</dbReference>
<dbReference type="PANTHER" id="PTHR35399:SF2">
    <property type="entry name" value="DUF839 DOMAIN-CONTAINING PROTEIN"/>
    <property type="match status" value="1"/>
</dbReference>
<proteinExistence type="predicted"/>
<accession>A0A2R8A7S2</accession>